<dbReference type="EMBL" id="ADBJ01000028">
    <property type="protein sequence ID" value="EFA80788.1"/>
    <property type="molecule type" value="Genomic_DNA"/>
</dbReference>
<dbReference type="GO" id="GO:0016020">
    <property type="term" value="C:membrane"/>
    <property type="evidence" value="ECO:0007669"/>
    <property type="project" value="UniProtKB-SubCell"/>
</dbReference>
<feature type="transmembrane region" description="Helical" evidence="7">
    <location>
        <begin position="387"/>
        <end position="408"/>
    </location>
</feature>
<comment type="subcellular location">
    <subcellularLocation>
        <location evidence="1">Membrane</location>
        <topology evidence="1">Multi-pass membrane protein</topology>
    </subcellularLocation>
</comment>
<dbReference type="FunFam" id="1.20.1250.20:FF:000649">
    <property type="entry name" value="Predicted protein"/>
    <property type="match status" value="1"/>
</dbReference>
<dbReference type="AlphaFoldDB" id="D3BCZ6"/>
<gene>
    <name evidence="8" type="ORF">PPL_06374</name>
</gene>
<dbReference type="PANTHER" id="PTHR11654">
    <property type="entry name" value="OLIGOPEPTIDE TRANSPORTER-RELATED"/>
    <property type="match status" value="1"/>
</dbReference>
<organism evidence="8 9">
    <name type="scientific">Heterostelium pallidum (strain ATCC 26659 / Pp 5 / PN500)</name>
    <name type="common">Cellular slime mold</name>
    <name type="synonym">Polysphondylium pallidum</name>
    <dbReference type="NCBI Taxonomy" id="670386"/>
    <lineage>
        <taxon>Eukaryota</taxon>
        <taxon>Amoebozoa</taxon>
        <taxon>Evosea</taxon>
        <taxon>Eumycetozoa</taxon>
        <taxon>Dictyostelia</taxon>
        <taxon>Acytosteliales</taxon>
        <taxon>Acytosteliaceae</taxon>
        <taxon>Heterostelium</taxon>
    </lineage>
</organism>
<evidence type="ECO:0000256" key="2">
    <source>
        <dbReference type="ARBA" id="ARBA00005982"/>
    </source>
</evidence>
<evidence type="ECO:0000313" key="8">
    <source>
        <dbReference type="EMBL" id="EFA80788.1"/>
    </source>
</evidence>
<name>D3BCZ6_HETP5</name>
<feature type="transmembrane region" description="Helical" evidence="7">
    <location>
        <begin position="225"/>
        <end position="247"/>
    </location>
</feature>
<proteinExistence type="inferred from homology"/>
<evidence type="ECO:0000256" key="3">
    <source>
        <dbReference type="ARBA" id="ARBA00022692"/>
    </source>
</evidence>
<dbReference type="InParanoid" id="D3BCZ6"/>
<keyword evidence="4 7" id="KW-1133">Transmembrane helix</keyword>
<dbReference type="CDD" id="cd17347">
    <property type="entry name" value="MFS_SLC15A1_2_like"/>
    <property type="match status" value="1"/>
</dbReference>
<evidence type="ECO:0000256" key="5">
    <source>
        <dbReference type="ARBA" id="ARBA00023136"/>
    </source>
</evidence>
<comment type="caution">
    <text evidence="8">The sequence shown here is derived from an EMBL/GenBank/DDBJ whole genome shotgun (WGS) entry which is preliminary data.</text>
</comment>
<evidence type="ECO:0000256" key="1">
    <source>
        <dbReference type="ARBA" id="ARBA00004141"/>
    </source>
</evidence>
<dbReference type="InterPro" id="IPR000109">
    <property type="entry name" value="POT_fam"/>
</dbReference>
<feature type="transmembrane region" description="Helical" evidence="7">
    <location>
        <begin position="193"/>
        <end position="219"/>
    </location>
</feature>
<dbReference type="FunCoup" id="D3BCZ6">
    <property type="interactions" value="51"/>
</dbReference>
<keyword evidence="3 7" id="KW-0812">Transmembrane</keyword>
<dbReference type="OMA" id="DSYMGNV"/>
<evidence type="ECO:0000256" key="4">
    <source>
        <dbReference type="ARBA" id="ARBA00022989"/>
    </source>
</evidence>
<dbReference type="Proteomes" id="UP000001396">
    <property type="component" value="Unassembled WGS sequence"/>
</dbReference>
<dbReference type="InterPro" id="IPR036259">
    <property type="entry name" value="MFS_trans_sf"/>
</dbReference>
<feature type="compositionally biased region" description="Acidic residues" evidence="6">
    <location>
        <begin position="524"/>
        <end position="533"/>
    </location>
</feature>
<feature type="transmembrane region" description="Helical" evidence="7">
    <location>
        <begin position="490"/>
        <end position="509"/>
    </location>
</feature>
<dbReference type="Gene3D" id="1.20.1250.20">
    <property type="entry name" value="MFS general substrate transporter like domains"/>
    <property type="match status" value="1"/>
</dbReference>
<feature type="region of interest" description="Disordered" evidence="6">
    <location>
        <begin position="524"/>
        <end position="567"/>
    </location>
</feature>
<evidence type="ECO:0000256" key="6">
    <source>
        <dbReference type="SAM" id="MobiDB-lite"/>
    </source>
</evidence>
<dbReference type="GeneID" id="31361856"/>
<reference evidence="8 9" key="1">
    <citation type="journal article" date="2011" name="Genome Res.">
        <title>Phylogeny-wide analysis of social amoeba genomes highlights ancient origins for complex intercellular communication.</title>
        <authorList>
            <person name="Heidel A.J."/>
            <person name="Lawal H.M."/>
            <person name="Felder M."/>
            <person name="Schilde C."/>
            <person name="Helps N.R."/>
            <person name="Tunggal B."/>
            <person name="Rivero F."/>
            <person name="John U."/>
            <person name="Schleicher M."/>
            <person name="Eichinger L."/>
            <person name="Platzer M."/>
            <person name="Noegel A.A."/>
            <person name="Schaap P."/>
            <person name="Gloeckner G."/>
        </authorList>
    </citation>
    <scope>NUCLEOTIDE SEQUENCE [LARGE SCALE GENOMIC DNA]</scope>
    <source>
        <strain evidence="9">ATCC 26659 / Pp 5 / PN500</strain>
    </source>
</reference>
<dbReference type="RefSeq" id="XP_020432907.1">
    <property type="nucleotide sequence ID" value="XM_020577233.1"/>
</dbReference>
<feature type="transmembrane region" description="Helical" evidence="7">
    <location>
        <begin position="63"/>
        <end position="81"/>
    </location>
</feature>
<dbReference type="STRING" id="670386.D3BCZ6"/>
<feature type="transmembrane region" description="Helical" evidence="7">
    <location>
        <begin position="309"/>
        <end position="327"/>
    </location>
</feature>
<feature type="transmembrane region" description="Helical" evidence="7">
    <location>
        <begin position="158"/>
        <end position="181"/>
    </location>
</feature>
<accession>D3BCZ6</accession>
<feature type="transmembrane region" description="Helical" evidence="7">
    <location>
        <begin position="428"/>
        <end position="448"/>
    </location>
</feature>
<feature type="transmembrane region" description="Helical" evidence="7">
    <location>
        <begin position="357"/>
        <end position="375"/>
    </location>
</feature>
<protein>
    <submittedName>
        <fullName evidence="8">Peptide transporter PepT1</fullName>
    </submittedName>
</protein>
<feature type="transmembrane region" description="Helical" evidence="7">
    <location>
        <begin position="93"/>
        <end position="113"/>
    </location>
</feature>
<evidence type="ECO:0000256" key="7">
    <source>
        <dbReference type="SAM" id="Phobius"/>
    </source>
</evidence>
<comment type="similarity">
    <text evidence="2">Belongs to the major facilitator superfamily. Proton-dependent oligopeptide transporter (POT/PTR) (TC 2.A.17) family.</text>
</comment>
<evidence type="ECO:0000313" key="9">
    <source>
        <dbReference type="Proteomes" id="UP000001396"/>
    </source>
</evidence>
<dbReference type="GO" id="GO:0022857">
    <property type="term" value="F:transmembrane transporter activity"/>
    <property type="evidence" value="ECO:0007669"/>
    <property type="project" value="InterPro"/>
</dbReference>
<feature type="transmembrane region" description="Helical" evidence="7">
    <location>
        <begin position="125"/>
        <end position="146"/>
    </location>
</feature>
<sequence length="567" mass="64030">MAIEDINKTQHHAGEFDNTPELPMDKETFSSHEYEKEIYGGQGMDDQFPTKATKENKKLPSSMIYIMVFSFYGLKSILSMYCTQFMGYNKSTAVTVIHTFNFAAYAFPLLGAYLADARLGKFRTILYFSIIYCIGGIFLSVSAVPGVTGDGPGNRSPWGLITGLVLIALGTGGIKPVVSAFCGDQLGPDQKTLLQLVFQIFYWCINFGSFFSTILTPLLRKYVGYWLAFGVPAILLLFATLVFILGYKKYVKRPTTGSILLDSCRIVGTGIAEKFRSRRAGYDDRYYNSHWLDRAKIRHDPKLVDSVRAALKVILVFVPMPFFWCLYDQTSSRWTQTAETMDLSIGSVKLEADQIQAINPLLIMILVPVFEYCLYRPLKKRNINFHPLLRITIGMWLSIAAFLLAMFIEMRIDKEPVGTVSVFLQLPQYVLLTCAEILISITSLEFAYSQAPATMKSIIMSFYLLSVSLGNVIVVVVVDGVSITPQWKEYLVFSCIMAVFTVVFMVIAWRYKPVDPSIYEFEEPKDENETELELSEKPSKALPPHLRESQTPLNQNIPLDMSIDKTN</sequence>
<dbReference type="Pfam" id="PF00854">
    <property type="entry name" value="PTR2"/>
    <property type="match status" value="1"/>
</dbReference>
<keyword evidence="9" id="KW-1185">Reference proteome</keyword>
<feature type="transmembrane region" description="Helical" evidence="7">
    <location>
        <begin position="460"/>
        <end position="478"/>
    </location>
</feature>
<keyword evidence="5 7" id="KW-0472">Membrane</keyword>
<dbReference type="SUPFAM" id="SSF103473">
    <property type="entry name" value="MFS general substrate transporter"/>
    <property type="match status" value="1"/>
</dbReference>